<dbReference type="AlphaFoldDB" id="A0A1H3BGW7"/>
<gene>
    <name evidence="2" type="ORF">SAMN05660923_02276</name>
</gene>
<dbReference type="InterPro" id="IPR036822">
    <property type="entry name" value="CutC-like_dom_sf"/>
</dbReference>
<name>A0A1H3BGW7_9FIRM</name>
<organism evidence="2 3">
    <name type="scientific">Tepidimicrobium xylanilyticum</name>
    <dbReference type="NCBI Taxonomy" id="1123352"/>
    <lineage>
        <taxon>Bacteria</taxon>
        <taxon>Bacillati</taxon>
        <taxon>Bacillota</taxon>
        <taxon>Tissierellia</taxon>
        <taxon>Tissierellales</taxon>
        <taxon>Tepidimicrobiaceae</taxon>
        <taxon>Tepidimicrobium</taxon>
    </lineage>
</organism>
<sequence length="739" mass="84525">MLDKNVELLAPVGSMESLFAAVQNGADAVYLGGKLFNARQYASNFDKDELKYAIEYAHLRGVKVYVTVNILIDDDEMKDTLDYIKYLYEIDVDGIIVQDLGLAYLIKKLFPDLPLHGSTQMTINNLPGALFLQKLGFERVVLAREVPLEEIKYIHQNSNIELEGFIHGALCVCYSGQCLMSSIIGGRSGNRGTCAQPCRMAYSLIDYSSGEELSDLWNIKYVLSPKDLNTIEVLDSIVDSGIASLKIEGRMKRPEYVAVIVKNYRKALDLGIDSITEEDKKDIYEIFNRGFTKGLPFKDFGRKFISYDRPDNRAVPSDQLLNRAKDSFSKENIKFPIEMEMEILIDKPAKLCLKYEGESIEIKSDLKVEKGKKVVLTKERVLAQLAKLNDTVYYLERAIIHLDEGAFLPISVINSLRREAIKRLNNKRMNFNKRKPLPEEEYLANISKYFTFTKVKRNIESKISLSLLKESQFNQIDIRKLDRIYVGFDGGLKEALFKIKEAGKEAFLLTDRILYKGDLDRLKEKIKSVEGLIDGIAVSNLGTLNWVKYNFNFDIHGDIGLNIFNSFSANFLKEFGLKSLTLSPEVNMKQIEKLCTRHPFDYEAIGYGYLPLMIMKHCPMSLLKGCKDDSNCRACSYSKGYGLKDRMGLKFYMERKGKITTIYNSVPIMVLDSLRQIYKKGVNMIRLDFTFEEEGIRDIQEIYYACAKGLASEEEVMDYVDKFRKRRGITKGHYFRGVI</sequence>
<dbReference type="EMBL" id="FNNG01000010">
    <property type="protein sequence ID" value="SDX41183.1"/>
    <property type="molecule type" value="Genomic_DNA"/>
</dbReference>
<protein>
    <submittedName>
        <fullName evidence="2">Putative protease</fullName>
    </submittedName>
</protein>
<keyword evidence="2" id="KW-0645">Protease</keyword>
<keyword evidence="2" id="KW-0378">Hydrolase</keyword>
<evidence type="ECO:0000313" key="3">
    <source>
        <dbReference type="Proteomes" id="UP000198828"/>
    </source>
</evidence>
<accession>A0A1H3BGW7</accession>
<dbReference type="Proteomes" id="UP000198828">
    <property type="component" value="Unassembled WGS sequence"/>
</dbReference>
<reference evidence="2 3" key="1">
    <citation type="submission" date="2016-10" db="EMBL/GenBank/DDBJ databases">
        <authorList>
            <person name="de Groot N.N."/>
        </authorList>
    </citation>
    <scope>NUCLEOTIDE SEQUENCE [LARGE SCALE GENOMIC DNA]</scope>
    <source>
        <strain evidence="2 3">DSM 23310</strain>
    </source>
</reference>
<evidence type="ECO:0000259" key="1">
    <source>
        <dbReference type="Pfam" id="PF12392"/>
    </source>
</evidence>
<dbReference type="PROSITE" id="PS01276">
    <property type="entry name" value="PEPTIDASE_U32"/>
    <property type="match status" value="1"/>
</dbReference>
<dbReference type="PANTHER" id="PTHR30217:SF10">
    <property type="entry name" value="23S RRNA 5-HYDROXYCYTIDINE C2501 SYNTHASE"/>
    <property type="match status" value="1"/>
</dbReference>
<feature type="domain" description="Peptidase U32 collagenase" evidence="1">
    <location>
        <begin position="318"/>
        <end position="429"/>
    </location>
</feature>
<evidence type="ECO:0000313" key="2">
    <source>
        <dbReference type="EMBL" id="SDX41183.1"/>
    </source>
</evidence>
<dbReference type="InterPro" id="IPR001539">
    <property type="entry name" value="Peptidase_U32"/>
</dbReference>
<dbReference type="GO" id="GO:0008233">
    <property type="term" value="F:peptidase activity"/>
    <property type="evidence" value="ECO:0007669"/>
    <property type="project" value="UniProtKB-KW"/>
</dbReference>
<dbReference type="InterPro" id="IPR020988">
    <property type="entry name" value="Pept_U32_collagenase"/>
</dbReference>
<dbReference type="Pfam" id="PF01136">
    <property type="entry name" value="Peptidase_U32"/>
    <property type="match status" value="2"/>
</dbReference>
<dbReference type="InterPro" id="IPR051454">
    <property type="entry name" value="RNA/ubiquinone_mod_enzymes"/>
</dbReference>
<dbReference type="Pfam" id="PF12392">
    <property type="entry name" value="DUF3656"/>
    <property type="match status" value="1"/>
</dbReference>
<proteinExistence type="predicted"/>
<dbReference type="GO" id="GO:0006508">
    <property type="term" value="P:proteolysis"/>
    <property type="evidence" value="ECO:0007669"/>
    <property type="project" value="UniProtKB-KW"/>
</dbReference>
<dbReference type="RefSeq" id="WP_234949896.1">
    <property type="nucleotide sequence ID" value="NZ_FNNG01000010.1"/>
</dbReference>
<keyword evidence="3" id="KW-1185">Reference proteome</keyword>
<dbReference type="PANTHER" id="PTHR30217">
    <property type="entry name" value="PEPTIDASE U32 FAMILY"/>
    <property type="match status" value="1"/>
</dbReference>
<dbReference type="SUPFAM" id="SSF110395">
    <property type="entry name" value="CutC-like"/>
    <property type="match status" value="1"/>
</dbReference>